<evidence type="ECO:0000256" key="1">
    <source>
        <dbReference type="PROSITE-ProRule" id="PRU00325"/>
    </source>
</evidence>
<organism evidence="3 4">
    <name type="scientific">Chitinophaga dinghuensis</name>
    <dbReference type="NCBI Taxonomy" id="1539050"/>
    <lineage>
        <taxon>Bacteria</taxon>
        <taxon>Pseudomonadati</taxon>
        <taxon>Bacteroidota</taxon>
        <taxon>Chitinophagia</taxon>
        <taxon>Chitinophagales</taxon>
        <taxon>Chitinophagaceae</taxon>
        <taxon>Chitinophaga</taxon>
    </lineage>
</organism>
<proteinExistence type="predicted"/>
<evidence type="ECO:0000259" key="2">
    <source>
        <dbReference type="PROSITE" id="PS50966"/>
    </source>
</evidence>
<dbReference type="PROSITE" id="PS50966">
    <property type="entry name" value="ZF_SWIM"/>
    <property type="match status" value="1"/>
</dbReference>
<accession>A0A327VQR5</accession>
<keyword evidence="1" id="KW-0479">Metal-binding</keyword>
<evidence type="ECO:0000313" key="4">
    <source>
        <dbReference type="Proteomes" id="UP000249819"/>
    </source>
</evidence>
<dbReference type="Proteomes" id="UP000249819">
    <property type="component" value="Unassembled WGS sequence"/>
</dbReference>
<keyword evidence="4" id="KW-1185">Reference proteome</keyword>
<name>A0A327VQR5_9BACT</name>
<evidence type="ECO:0000313" key="3">
    <source>
        <dbReference type="EMBL" id="RAJ76717.1"/>
    </source>
</evidence>
<dbReference type="GO" id="GO:0008270">
    <property type="term" value="F:zinc ion binding"/>
    <property type="evidence" value="ECO:0007669"/>
    <property type="project" value="UniProtKB-KW"/>
</dbReference>
<dbReference type="AlphaFoldDB" id="A0A327VQR5"/>
<dbReference type="Pfam" id="PF04434">
    <property type="entry name" value="SWIM"/>
    <property type="match status" value="1"/>
</dbReference>
<comment type="caution">
    <text evidence="3">The sequence shown here is derived from an EMBL/GenBank/DDBJ whole genome shotgun (WGS) entry which is preliminary data.</text>
</comment>
<sequence>MRSEVRHLSNINLITNRILSLMPISMTEEQVLASAPDDASRKSGRDLANLQKWVSTGRSETALWGACKGSGSKPYQTQVDLSQLAFKCSCPSRKFPCKHGLGLLLIYSRQPNTIPEESSPEWVNEWLSKRQVTAEKKAEKLEEAVASGNVTARKNTAARESKVSEGIADLHKWLKDMIRNGLLQLPEKKSAYWDTTSRRLIDAQAPGLAAMVRNLAETNFYTEGWQQDFMHQLLRLYVTSEGYNHLEDLPETLQEDIRQLCGFTISQDYLKSLPGIHDNWLILGKQVSEQDKLTTERYWLYGESSHRTALILQFYTKQVTTPALTLSPGTAIKAELAWYPSAHPLRAVIKEHRSSWSPMQAKGMHSWMEVVQAQTAISQVQPVFHDQLYIVEQLLPVQYQGRWYLSDSAQQLMPLKPSFNKLWKLLAVTGGQPMTMAVTGCLQQYEPLGVWDHSHYQLL</sequence>
<keyword evidence="1" id="KW-0863">Zinc-finger</keyword>
<gene>
    <name evidence="3" type="ORF">CLV59_108238</name>
</gene>
<keyword evidence="1" id="KW-0862">Zinc</keyword>
<dbReference type="InterPro" id="IPR007527">
    <property type="entry name" value="Znf_SWIM"/>
</dbReference>
<dbReference type="EMBL" id="QLMA01000008">
    <property type="protein sequence ID" value="RAJ76717.1"/>
    <property type="molecule type" value="Genomic_DNA"/>
</dbReference>
<feature type="domain" description="SWIM-type" evidence="2">
    <location>
        <begin position="75"/>
        <end position="108"/>
    </location>
</feature>
<protein>
    <submittedName>
        <fullName evidence="3">SWIM zinc finger protein</fullName>
    </submittedName>
</protein>
<reference evidence="3 4" key="1">
    <citation type="submission" date="2018-06" db="EMBL/GenBank/DDBJ databases">
        <title>Genomic Encyclopedia of Archaeal and Bacterial Type Strains, Phase II (KMG-II): from individual species to whole genera.</title>
        <authorList>
            <person name="Goeker M."/>
        </authorList>
    </citation>
    <scope>NUCLEOTIDE SEQUENCE [LARGE SCALE GENOMIC DNA]</scope>
    <source>
        <strain evidence="3 4">DSM 29821</strain>
    </source>
</reference>